<protein>
    <submittedName>
        <fullName evidence="1">Uncharacterized protein</fullName>
    </submittedName>
</protein>
<accession>A0A177A435</accession>
<dbReference type="RefSeq" id="XP_024321529.1">
    <property type="nucleotide sequence ID" value="XM_024470950.1"/>
</dbReference>
<dbReference type="EMBL" id="KV441405">
    <property type="protein sequence ID" value="OAF56232.1"/>
    <property type="molecule type" value="Genomic_DNA"/>
</dbReference>
<dbReference type="OrthoDB" id="5809458at2759"/>
<dbReference type="VEuPathDB" id="FungiDB:GMDG_04445"/>
<organism evidence="1">
    <name type="scientific">Pseudogymnoascus destructans</name>
    <dbReference type="NCBI Taxonomy" id="655981"/>
    <lineage>
        <taxon>Eukaryota</taxon>
        <taxon>Fungi</taxon>
        <taxon>Dikarya</taxon>
        <taxon>Ascomycota</taxon>
        <taxon>Pezizomycotina</taxon>
        <taxon>Leotiomycetes</taxon>
        <taxon>Thelebolales</taxon>
        <taxon>Thelebolaceae</taxon>
        <taxon>Pseudogymnoascus</taxon>
    </lineage>
</organism>
<proteinExistence type="predicted"/>
<dbReference type="Proteomes" id="UP000077154">
    <property type="component" value="Unassembled WGS sequence"/>
</dbReference>
<dbReference type="AlphaFoldDB" id="A0A177A435"/>
<reference evidence="1" key="1">
    <citation type="submission" date="2016-03" db="EMBL/GenBank/DDBJ databases">
        <title>Updated assembly of Pseudogymnoascus destructans, the fungus causing white-nose syndrome of bats.</title>
        <authorList>
            <person name="Palmer J.M."/>
            <person name="Drees K.P."/>
            <person name="Foster J.T."/>
            <person name="Lindner D.L."/>
        </authorList>
    </citation>
    <scope>NUCLEOTIDE SEQUENCE [LARGE SCALE GENOMIC DNA]</scope>
    <source>
        <strain evidence="1">20631-21</strain>
    </source>
</reference>
<gene>
    <name evidence="1" type="ORF">VC83_07377</name>
</gene>
<sequence>MPALHKLFHSSGTDPPVPNQCGYIQLSTIFCLRPTTTPSLKTINTNHTQSLSNILDITPPNKHPLDRAALGRGLGWIRNFQTLGGVGQGSWRWIRGGVKVWSAGHREGVEGLCGGWCDFGTVAGCGSGLDRVGRLEIYGIMFGFLRFLMTTMILPPRLHREYRMDTDLATITASTQNYGSIAVAILCITSKICRAGDTAQIKGTVAAHGRCNTPSVLERRLYRRSSATVAPASTVAIRYGHRTGFGLCAGKDRQSLAILAAHERWIPNFYTMRDQGPLSTIPYLPRIIIGQIVYGKITRTLHGQGTGRYSPAEITTLKLETWTALDVLVAEGWVLGGGADGCR</sequence>
<evidence type="ECO:0000313" key="1">
    <source>
        <dbReference type="EMBL" id="OAF56232.1"/>
    </source>
</evidence>
<dbReference type="GeneID" id="36290423"/>
<name>A0A177A435_9PEZI</name>